<feature type="domain" description="GCF C-terminal" evidence="5">
    <location>
        <begin position="577"/>
        <end position="799"/>
    </location>
</feature>
<feature type="compositionally biased region" description="Polar residues" evidence="4">
    <location>
        <begin position="26"/>
        <end position="46"/>
    </location>
</feature>
<dbReference type="Proteomes" id="UP000014500">
    <property type="component" value="Unassembled WGS sequence"/>
</dbReference>
<feature type="compositionally biased region" description="Basic and acidic residues" evidence="4">
    <location>
        <begin position="129"/>
        <end position="147"/>
    </location>
</feature>
<reference evidence="7" key="1">
    <citation type="submission" date="2011-05" db="EMBL/GenBank/DDBJ databases">
        <authorList>
            <person name="Richards S.R."/>
            <person name="Qu J."/>
            <person name="Jiang H."/>
            <person name="Jhangiani S.N."/>
            <person name="Agravi P."/>
            <person name="Goodspeed R."/>
            <person name="Gross S."/>
            <person name="Mandapat C."/>
            <person name="Jackson L."/>
            <person name="Mathew T."/>
            <person name="Pu L."/>
            <person name="Thornton R."/>
            <person name="Saada N."/>
            <person name="Wilczek-Boney K.B."/>
            <person name="Lee S."/>
            <person name="Kovar C."/>
            <person name="Wu Y."/>
            <person name="Scherer S.E."/>
            <person name="Worley K.C."/>
            <person name="Muzny D.M."/>
            <person name="Gibbs R."/>
        </authorList>
    </citation>
    <scope>NUCLEOTIDE SEQUENCE</scope>
    <source>
        <strain evidence="7">Brora</strain>
    </source>
</reference>
<evidence type="ECO:0000256" key="4">
    <source>
        <dbReference type="SAM" id="MobiDB-lite"/>
    </source>
</evidence>
<feature type="region of interest" description="Disordered" evidence="4">
    <location>
        <begin position="1"/>
        <end position="154"/>
    </location>
</feature>
<evidence type="ECO:0000313" key="6">
    <source>
        <dbReference type="EnsemblMetazoa" id="SMAR014147-PA"/>
    </source>
</evidence>
<dbReference type="PhylomeDB" id="T1JJW7"/>
<dbReference type="Pfam" id="PF07842">
    <property type="entry name" value="GCFC"/>
    <property type="match status" value="1"/>
</dbReference>
<feature type="compositionally biased region" description="Basic and acidic residues" evidence="4">
    <location>
        <begin position="493"/>
        <end position="513"/>
    </location>
</feature>
<accession>T1JJW7</accession>
<keyword evidence="7" id="KW-1185">Reference proteome</keyword>
<keyword evidence="3" id="KW-0539">Nucleus</keyword>
<name>T1JJW7_STRMM</name>
<dbReference type="OMA" id="MKNICLW"/>
<comment type="similarity">
    <text evidence="2">Belongs to the GCF family.</text>
</comment>
<feature type="compositionally biased region" description="Basic residues" evidence="4">
    <location>
        <begin position="1"/>
        <end position="14"/>
    </location>
</feature>
<evidence type="ECO:0000256" key="3">
    <source>
        <dbReference type="ARBA" id="ARBA00023242"/>
    </source>
</evidence>
<dbReference type="PANTHER" id="PTHR12214">
    <property type="entry name" value="GC-RICH SEQUENCE DNA-BINDING FACTOR"/>
    <property type="match status" value="1"/>
</dbReference>
<dbReference type="AlphaFoldDB" id="T1JJW7"/>
<reference evidence="6" key="2">
    <citation type="submission" date="2015-02" db="UniProtKB">
        <authorList>
            <consortium name="EnsemblMetazoa"/>
        </authorList>
    </citation>
    <scope>IDENTIFICATION</scope>
</reference>
<dbReference type="InterPro" id="IPR022783">
    <property type="entry name" value="GCFC_dom"/>
</dbReference>
<sequence length="903" mass="104592">MSFRKPKRNFRQRNTKNDSDEENNGDTDTFKTQGTSGSSEMSTVQTEAPAKTTDKRKAVSNKKITKVEKNPVMPTGLPLSFDNEADEEEDSEVFKVKKSSYSRRLMKQLERQRKKKTHDKGDTLPSLPSEEKKIDEVRDGGVNEQKKFTFNPTVMNGEDVEEIFLEPESLSGDEKETKSSDPFRKILESGSIPDAAMIHAARKRRQKAREMSEFISLDEPETEKNNSRLIRDDDNDRSDDDDEEHGGRISFSAVKAPLAKDRAREALLAMTQKDEEGATDEEVDEEIERWEEEQIRKGVSIPQVTPIQHPSLYNSFALYQNVEPSTFKTFNNDPYVPPKKMPEIQINISAPPPPPPPPLIPATNKFTMTLESYKNNLIERLDSRRQLCRDRERERDAIQDDLITRGNRILESEEASPNVSRAFTFYQAMRGYVTDLVECLDEEKMGKIIHLETSFLQLLKQRATRLVQRSQQDTRDQSDEFMALLTHKKLHDPIDVSNRDNGAKARRVAEREGRRTRRRRARETWSQTVIHYEGMSSDDEEMEADTVQFNTEKDRLLDEASHVFDDVVEDYHSISLIKNRFEQWKETYPESYRNAFIGLCIPKVFFPFVRLQLIFWNFLEFMFLFFSFNKKKETRDFEEFAWFESLMFYGYNEKQSLDKIKDDSDSMVIPNIVERIILPRLTEFAESVWNPISTSQTLRFVNLVRRLVNEYPNIHGKNKKTLALLAAVVKRMRKTLDDDVYMPPYPKSVLDNKLSGANAFFQRQNWTCVKILRNFLSWQGILNDEILQEVALDGLLTRYLLWAMNISPFGKDTMEKAKMVTAIIPRSWFAKRESDTTIAQLELFCKYLKCVAETMGKLPGADKISVLENVEEVIKMLVTLGALNHAADVANQFSIKDISLKKE</sequence>
<evidence type="ECO:0000256" key="2">
    <source>
        <dbReference type="ARBA" id="ARBA00010801"/>
    </source>
</evidence>
<dbReference type="EnsemblMetazoa" id="SMAR014147-RA">
    <property type="protein sequence ID" value="SMAR014147-PA"/>
    <property type="gene ID" value="SMAR014147"/>
</dbReference>
<dbReference type="GO" id="GO:0003677">
    <property type="term" value="F:DNA binding"/>
    <property type="evidence" value="ECO:0007669"/>
    <property type="project" value="InterPro"/>
</dbReference>
<proteinExistence type="inferred from homology"/>
<feature type="compositionally biased region" description="Acidic residues" evidence="4">
    <location>
        <begin position="235"/>
        <end position="244"/>
    </location>
</feature>
<comment type="subcellular location">
    <subcellularLocation>
        <location evidence="1">Nucleus</location>
    </subcellularLocation>
</comment>
<evidence type="ECO:0000256" key="1">
    <source>
        <dbReference type="ARBA" id="ARBA00004123"/>
    </source>
</evidence>
<feature type="region of interest" description="Disordered" evidence="4">
    <location>
        <begin position="200"/>
        <end position="253"/>
    </location>
</feature>
<feature type="compositionally biased region" description="Basic and acidic residues" evidence="4">
    <location>
        <begin position="172"/>
        <end position="184"/>
    </location>
</feature>
<protein>
    <recommendedName>
        <fullName evidence="5">GCF C-terminal domain-containing protein</fullName>
    </recommendedName>
</protein>
<dbReference type="GO" id="GO:0000398">
    <property type="term" value="P:mRNA splicing, via spliceosome"/>
    <property type="evidence" value="ECO:0007669"/>
    <property type="project" value="InterPro"/>
</dbReference>
<evidence type="ECO:0000313" key="7">
    <source>
        <dbReference type="Proteomes" id="UP000014500"/>
    </source>
</evidence>
<dbReference type="STRING" id="126957.T1JJW7"/>
<feature type="region of interest" description="Disordered" evidence="4">
    <location>
        <begin position="493"/>
        <end position="515"/>
    </location>
</feature>
<dbReference type="eggNOG" id="KOG2136">
    <property type="taxonomic scope" value="Eukaryota"/>
</dbReference>
<evidence type="ECO:0000259" key="5">
    <source>
        <dbReference type="Pfam" id="PF07842"/>
    </source>
</evidence>
<feature type="compositionally biased region" description="Basic and acidic residues" evidence="4">
    <location>
        <begin position="222"/>
        <end position="234"/>
    </location>
</feature>
<dbReference type="GO" id="GO:0005634">
    <property type="term" value="C:nucleus"/>
    <property type="evidence" value="ECO:0007669"/>
    <property type="project" value="UniProtKB-SubCell"/>
</dbReference>
<dbReference type="InterPro" id="IPR012890">
    <property type="entry name" value="GCFC2-like"/>
</dbReference>
<dbReference type="PANTHER" id="PTHR12214:SF0">
    <property type="entry name" value="LD29489P"/>
    <property type="match status" value="1"/>
</dbReference>
<feature type="region of interest" description="Disordered" evidence="4">
    <location>
        <begin position="165"/>
        <end position="184"/>
    </location>
</feature>
<feature type="compositionally biased region" description="Basic residues" evidence="4">
    <location>
        <begin position="96"/>
        <end position="118"/>
    </location>
</feature>
<dbReference type="EMBL" id="JH431832">
    <property type="status" value="NOT_ANNOTATED_CDS"/>
    <property type="molecule type" value="Genomic_DNA"/>
</dbReference>
<dbReference type="HOGENOM" id="CLU_010846_3_0_1"/>
<organism evidence="6 7">
    <name type="scientific">Strigamia maritima</name>
    <name type="common">European centipede</name>
    <name type="synonym">Geophilus maritimus</name>
    <dbReference type="NCBI Taxonomy" id="126957"/>
    <lineage>
        <taxon>Eukaryota</taxon>
        <taxon>Metazoa</taxon>
        <taxon>Ecdysozoa</taxon>
        <taxon>Arthropoda</taxon>
        <taxon>Myriapoda</taxon>
        <taxon>Chilopoda</taxon>
        <taxon>Pleurostigmophora</taxon>
        <taxon>Geophilomorpha</taxon>
        <taxon>Linotaeniidae</taxon>
        <taxon>Strigamia</taxon>
    </lineage>
</organism>